<gene>
    <name evidence="2" type="ORF">BKH20_03690</name>
</gene>
<proteinExistence type="predicted"/>
<evidence type="ECO:0000256" key="1">
    <source>
        <dbReference type="SAM" id="MobiDB-lite"/>
    </source>
</evidence>
<feature type="compositionally biased region" description="Low complexity" evidence="1">
    <location>
        <begin position="24"/>
        <end position="60"/>
    </location>
</feature>
<comment type="caution">
    <text evidence="2">The sequence shown here is derived from an EMBL/GenBank/DDBJ whole genome shotgun (WGS) entry which is preliminary data.</text>
</comment>
<name>A0A1Q8WTW4_9ACTO</name>
<feature type="compositionally biased region" description="Low complexity" evidence="1">
    <location>
        <begin position="75"/>
        <end position="123"/>
    </location>
</feature>
<accession>A0A1Q8WTW4</accession>
<protein>
    <submittedName>
        <fullName evidence="2">DNA polymerase III subunit gamma/tau</fullName>
    </submittedName>
</protein>
<dbReference type="EMBL" id="MSKS01000011">
    <property type="protein sequence ID" value="OLO71557.1"/>
    <property type="molecule type" value="Genomic_DNA"/>
</dbReference>
<sequence length="173" mass="16419">MRAAAVSVQTVAVATGPQPSPVVPATAGSATAAGPTGASGYGLLPPQGAPQAPAEAPGGADRPVPDPSGPPILTASQHADQSSAVAAAGAVPADAVGAHRAAAVMASSTDSAAGTARTAAPADSDQEVDPAMQETMTIPTNPSAATAIPTATSWSSTAPSLQDSGRLPQARGA</sequence>
<evidence type="ECO:0000313" key="2">
    <source>
        <dbReference type="EMBL" id="OLO71557.1"/>
    </source>
</evidence>
<reference evidence="2 3" key="1">
    <citation type="submission" date="2016-12" db="EMBL/GenBank/DDBJ databases">
        <title>Genomic comparison of strains in the 'Actinomyces naeslundii' group.</title>
        <authorList>
            <person name="Mughal S.R."/>
            <person name="Do T."/>
            <person name="Gilbert S.C."/>
            <person name="Witherden E.A."/>
            <person name="Didelot X."/>
            <person name="Beighton D."/>
        </authorList>
    </citation>
    <scope>NUCLEOTIDE SEQUENCE [LARGE SCALE GENOMIC DNA]</scope>
    <source>
        <strain evidence="2 3">WE8B-23</strain>
    </source>
</reference>
<feature type="region of interest" description="Disordered" evidence="1">
    <location>
        <begin position="1"/>
        <end position="173"/>
    </location>
</feature>
<feature type="compositionally biased region" description="Low complexity" evidence="1">
    <location>
        <begin position="139"/>
        <end position="160"/>
    </location>
</feature>
<dbReference type="Proteomes" id="UP000185963">
    <property type="component" value="Unassembled WGS sequence"/>
</dbReference>
<dbReference type="AlphaFoldDB" id="A0A1Q8WTW4"/>
<organism evidence="2 3">
    <name type="scientific">Actinomyces oris</name>
    <dbReference type="NCBI Taxonomy" id="544580"/>
    <lineage>
        <taxon>Bacteria</taxon>
        <taxon>Bacillati</taxon>
        <taxon>Actinomycetota</taxon>
        <taxon>Actinomycetes</taxon>
        <taxon>Actinomycetales</taxon>
        <taxon>Actinomycetaceae</taxon>
        <taxon>Actinomyces</taxon>
    </lineage>
</organism>
<feature type="compositionally biased region" description="Low complexity" evidence="1">
    <location>
        <begin position="1"/>
        <end position="15"/>
    </location>
</feature>
<evidence type="ECO:0000313" key="3">
    <source>
        <dbReference type="Proteomes" id="UP000185963"/>
    </source>
</evidence>